<proteinExistence type="inferred from homology"/>
<evidence type="ECO:0000313" key="4">
    <source>
        <dbReference type="Proteomes" id="UP000283269"/>
    </source>
</evidence>
<dbReference type="Proteomes" id="UP000283269">
    <property type="component" value="Unassembled WGS sequence"/>
</dbReference>
<dbReference type="STRING" id="93625.A0A409WQ66"/>
<dbReference type="InterPro" id="IPR036291">
    <property type="entry name" value="NAD(P)-bd_dom_sf"/>
</dbReference>
<reference evidence="3 4" key="1">
    <citation type="journal article" date="2018" name="Evol. Lett.">
        <title>Horizontal gene cluster transfer increased hallucinogenic mushroom diversity.</title>
        <authorList>
            <person name="Reynolds H.T."/>
            <person name="Vijayakumar V."/>
            <person name="Gluck-Thaler E."/>
            <person name="Korotkin H.B."/>
            <person name="Matheny P.B."/>
            <person name="Slot J.C."/>
        </authorList>
    </citation>
    <scope>NUCLEOTIDE SEQUENCE [LARGE SCALE GENOMIC DNA]</scope>
    <source>
        <strain evidence="3 4">2631</strain>
    </source>
</reference>
<protein>
    <recommendedName>
        <fullName evidence="5">NAD(P)-binding protein</fullName>
    </recommendedName>
</protein>
<organism evidence="3 4">
    <name type="scientific">Psilocybe cyanescens</name>
    <dbReference type="NCBI Taxonomy" id="93625"/>
    <lineage>
        <taxon>Eukaryota</taxon>
        <taxon>Fungi</taxon>
        <taxon>Dikarya</taxon>
        <taxon>Basidiomycota</taxon>
        <taxon>Agaricomycotina</taxon>
        <taxon>Agaricomycetes</taxon>
        <taxon>Agaricomycetidae</taxon>
        <taxon>Agaricales</taxon>
        <taxon>Agaricineae</taxon>
        <taxon>Strophariaceae</taxon>
        <taxon>Psilocybe</taxon>
    </lineage>
</organism>
<dbReference type="PANTHER" id="PTHR24320">
    <property type="entry name" value="RETINOL DEHYDROGENASE"/>
    <property type="match status" value="1"/>
</dbReference>
<dbReference type="GO" id="GO:0016491">
    <property type="term" value="F:oxidoreductase activity"/>
    <property type="evidence" value="ECO:0007669"/>
    <property type="project" value="UniProtKB-KW"/>
</dbReference>
<dbReference type="Pfam" id="PF00106">
    <property type="entry name" value="adh_short"/>
    <property type="match status" value="1"/>
</dbReference>
<dbReference type="PANTHER" id="PTHR24320:SF152">
    <property type="entry name" value="SHORT-CHAIN DEHYDROGENASE_REDUCTASE FAMILY PROTEIN"/>
    <property type="match status" value="1"/>
</dbReference>
<dbReference type="Gene3D" id="3.40.50.720">
    <property type="entry name" value="NAD(P)-binding Rossmann-like Domain"/>
    <property type="match status" value="1"/>
</dbReference>
<keyword evidence="4" id="KW-1185">Reference proteome</keyword>
<gene>
    <name evidence="3" type="ORF">CVT25_001627</name>
</gene>
<evidence type="ECO:0000256" key="1">
    <source>
        <dbReference type="ARBA" id="ARBA00006484"/>
    </source>
</evidence>
<name>A0A409WQ66_PSICY</name>
<dbReference type="EMBL" id="NHYD01003314">
    <property type="protein sequence ID" value="PPQ80665.1"/>
    <property type="molecule type" value="Genomic_DNA"/>
</dbReference>
<keyword evidence="2" id="KW-0560">Oxidoreductase</keyword>
<evidence type="ECO:0008006" key="5">
    <source>
        <dbReference type="Google" id="ProtNLM"/>
    </source>
</evidence>
<comment type="caution">
    <text evidence="3">The sequence shown here is derived from an EMBL/GenBank/DDBJ whole genome shotgun (WGS) entry which is preliminary data.</text>
</comment>
<dbReference type="SUPFAM" id="SSF51735">
    <property type="entry name" value="NAD(P)-binding Rossmann-fold domains"/>
    <property type="match status" value="1"/>
</dbReference>
<evidence type="ECO:0000313" key="3">
    <source>
        <dbReference type="EMBL" id="PPQ80665.1"/>
    </source>
</evidence>
<dbReference type="InterPro" id="IPR002347">
    <property type="entry name" value="SDR_fam"/>
</dbReference>
<dbReference type="InParanoid" id="A0A409WQ66"/>
<evidence type="ECO:0000256" key="2">
    <source>
        <dbReference type="ARBA" id="ARBA00023002"/>
    </source>
</evidence>
<dbReference type="AlphaFoldDB" id="A0A409WQ66"/>
<accession>A0A409WQ66</accession>
<dbReference type="OrthoDB" id="542013at2759"/>
<comment type="similarity">
    <text evidence="1">Belongs to the short-chain dehydrogenases/reductases (SDR) family.</text>
</comment>
<dbReference type="PRINTS" id="PR00081">
    <property type="entry name" value="GDHRDH"/>
</dbReference>
<sequence length="377" mass="41637">MQLTIGQFIRQQRSAVAPVIERDLTGKTIIVTGANNGIGIETAKHFARMNPQKLILACRSKERGEAAVEEIKNATGCETVELWILDLAKFASVKAFAERFEKEGGGRLDILAENAAVLPSSKFEATPDGWELSFQVNYLSTSLLALLLLPRMVDTANMYETTPRIVVVTSEVHHWAKIDNAIFNAPNPLELYGSKEQFTPKIQANRYVETKLMNIFFARALSERLQSQIKSKDNSGTGAGTHNIIVNSVNPGYCLSNLRANFSGPRAWFDWFMEKALARTAEEGSRQVVWAALGGEEGGGDGDCAMRGAYVSNAQITEPSDYVIEEEGRKVQDILWDNTLEELGKVDAEVGRIAKEYLTPPPKKQLDPLPESVFQGI</sequence>